<dbReference type="VEuPathDB" id="VectorBase:FBgn0085288"/>
<evidence type="ECO:0000313" key="3">
    <source>
        <dbReference type="EMBL" id="DAA02720.1"/>
    </source>
</evidence>
<keyword evidence="5" id="KW-1185">Reference proteome</keyword>
<reference evidence="2 5" key="1">
    <citation type="journal article" date="2000" name="Science">
        <title>The genome sequence of Drosophila melanogaster.</title>
        <authorList>
            <person name="Adams M.D."/>
            <person name="Celniker S.E."/>
            <person name="Holt R.A."/>
            <person name="Evans C.A."/>
            <person name="Gocayne J.D."/>
            <person name="Amanatides P.G."/>
            <person name="Scherer S.E."/>
            <person name="Li P.W."/>
            <person name="Hoskins R.A."/>
            <person name="Galle R.F."/>
            <person name="George R.A."/>
            <person name="Lewis S.E."/>
            <person name="Richards S."/>
            <person name="Ashburner M."/>
            <person name="Henderson S.N."/>
            <person name="Sutton G.G."/>
            <person name="Wortman J.R."/>
            <person name="Yandell M.D."/>
            <person name="Zhang Q."/>
            <person name="Chen L.X."/>
            <person name="Brandon R.C."/>
            <person name="Rogers Y.H."/>
            <person name="Blazej R.G."/>
            <person name="Champe M."/>
            <person name="Pfeiffer B.D."/>
            <person name="Wan K.H."/>
            <person name="Doyle C."/>
            <person name="Baxter E.G."/>
            <person name="Helt G."/>
            <person name="Nelson C.R."/>
            <person name="Gabor G.L."/>
            <person name="Abril J.F."/>
            <person name="Agbayani A."/>
            <person name="An H.J."/>
            <person name="Andrews-Pfannkoch C."/>
            <person name="Baldwin D."/>
            <person name="Ballew R.M."/>
            <person name="Basu A."/>
            <person name="Baxendale J."/>
            <person name="Bayraktaroglu L."/>
            <person name="Beasley E.M."/>
            <person name="Beeson K.Y."/>
            <person name="Benos P.V."/>
            <person name="Berman B.P."/>
            <person name="Bhandari D."/>
            <person name="Bolshakov S."/>
            <person name="Borkova D."/>
            <person name="Botchan M.R."/>
            <person name="Bouck J."/>
            <person name="Brokstein P."/>
            <person name="Brottier P."/>
            <person name="Burtis K.C."/>
            <person name="Busam D.A."/>
            <person name="Butler H."/>
            <person name="Cadieu E."/>
            <person name="Center A."/>
            <person name="Chandra I."/>
            <person name="Cherry J.M."/>
            <person name="Cawley S."/>
            <person name="Dahlke C."/>
            <person name="Davenport L.B."/>
            <person name="Davies P."/>
            <person name="de Pablos B."/>
            <person name="Delcher A."/>
            <person name="Deng Z."/>
            <person name="Mays A.D."/>
            <person name="Dew I."/>
            <person name="Dietz S.M."/>
            <person name="Dodson K."/>
            <person name="Doup L.E."/>
            <person name="Downes M."/>
            <person name="Dugan-Rocha S."/>
            <person name="Dunkov B.C."/>
            <person name="Dunn P."/>
            <person name="Durbin K.J."/>
            <person name="Evangelista C.C."/>
            <person name="Ferraz C."/>
            <person name="Ferriera S."/>
            <person name="Fleischmann W."/>
            <person name="Fosler C."/>
            <person name="Gabrielian A.E."/>
            <person name="Garg N.S."/>
            <person name="Gelbart W.M."/>
            <person name="Glasser K."/>
            <person name="Glodek A."/>
            <person name="Gong F."/>
            <person name="Gorrell J.H."/>
            <person name="Gu Z."/>
            <person name="Guan P."/>
            <person name="Harris M."/>
            <person name="Harris N.L."/>
            <person name="Harvey D."/>
            <person name="Heiman T.J."/>
            <person name="Hernandez J.R."/>
            <person name="Houck J."/>
            <person name="Hostin D."/>
            <person name="Houston K.A."/>
            <person name="Howland T.J."/>
            <person name="Wei M.H."/>
            <person name="Ibegwam C."/>
            <person name="Jalali M."/>
            <person name="Kalush F."/>
            <person name="Karpen G.H."/>
            <person name="Ke Z."/>
            <person name="Kennison J.A."/>
            <person name="Ketchum K.A."/>
            <person name="Kimmel B.E."/>
            <person name="Kodira C.D."/>
            <person name="Kraft C."/>
            <person name="Kravitz S."/>
            <person name="Kulp D."/>
            <person name="Lai Z."/>
            <person name="Lasko P."/>
            <person name="Lei Y."/>
            <person name="Levitsky A.A."/>
            <person name="Li J."/>
            <person name="Li Z."/>
            <person name="Liang Y."/>
            <person name="Lin X."/>
            <person name="Liu X."/>
            <person name="Mattei B."/>
            <person name="McIntosh T.C."/>
            <person name="McLeod M.P."/>
            <person name="McPherson D."/>
            <person name="Merkulov G."/>
            <person name="Milshina N.V."/>
            <person name="Mobarry C."/>
            <person name="Morris J."/>
            <person name="Moshrefi A."/>
            <person name="Mount S.M."/>
            <person name="Moy M."/>
            <person name="Murphy B."/>
            <person name="Murphy L."/>
            <person name="Muzny D.M."/>
            <person name="Nelson D.L."/>
            <person name="Nelson D.R."/>
            <person name="Nelson K.A."/>
            <person name="Nixon K."/>
            <person name="Nusskern D.R."/>
            <person name="Pacleb J.M."/>
            <person name="Palazzolo M."/>
            <person name="Pittman G.S."/>
            <person name="Pan S."/>
            <person name="Pollard J."/>
            <person name="Puri V."/>
            <person name="Reese M.G."/>
            <person name="Reinert K."/>
            <person name="Remington K."/>
            <person name="Saunders R.D."/>
            <person name="Scheeler F."/>
            <person name="Shen H."/>
            <person name="Shue B.C."/>
            <person name="Siden-Kiamos I."/>
            <person name="Simpson M."/>
            <person name="Skupski M.P."/>
            <person name="Smith T."/>
            <person name="Spier E."/>
            <person name="Spradling A.C."/>
            <person name="Stapleton M."/>
            <person name="Strong R."/>
            <person name="Sun E."/>
            <person name="Svirskas R."/>
            <person name="Tector C."/>
            <person name="Turner R."/>
            <person name="Venter E."/>
            <person name="Wang A.H."/>
            <person name="Wang X."/>
            <person name="Wang Z.Y."/>
            <person name="Wassarman D.A."/>
            <person name="Weinstock G.M."/>
            <person name="Weissenbach J."/>
            <person name="Williams S.M."/>
            <person name="WoodageT"/>
            <person name="Worley K.C."/>
            <person name="Wu D."/>
            <person name="Yang S."/>
            <person name="Yao Q.A."/>
            <person name="Ye J."/>
            <person name="Yeh R.F."/>
            <person name="Zaveri J.S."/>
            <person name="Zhan M."/>
            <person name="Zhang G."/>
            <person name="Zhao Q."/>
            <person name="Zheng L."/>
            <person name="Zheng X.H."/>
            <person name="Zhong F.N."/>
            <person name="Zhong W."/>
            <person name="Zhou X."/>
            <person name="Zhu S."/>
            <person name="Zhu X."/>
            <person name="Smith H.O."/>
            <person name="Gibbs R.A."/>
            <person name="Myers E.W."/>
            <person name="Rubin G.M."/>
            <person name="Venter J.C."/>
        </authorList>
    </citation>
    <scope>NUCLEOTIDE SEQUENCE [LARGE SCALE GENOMIC DNA]</scope>
    <source>
        <strain evidence="5">Berkeley</strain>
    </source>
</reference>
<reference evidence="2 5" key="9">
    <citation type="journal article" date="2007" name="Science">
        <title>The Release 5.1 annotation of Drosophila melanogaster heterochromatin.</title>
        <authorList>
            <person name="Smith C.D."/>
            <person name="Shu S."/>
            <person name="Mungall C.J."/>
            <person name="Karpen G.H."/>
        </authorList>
    </citation>
    <scope>NUCLEOTIDE SEQUENCE [LARGE SCALE GENOMIC DNA]</scope>
    <source>
        <strain evidence="5">Berkeley</strain>
    </source>
</reference>
<dbReference type="Proteomes" id="UP000000803">
    <property type="component" value="Chromosome 3L"/>
</dbReference>
<reference evidence="2 5" key="7">
    <citation type="journal article" date="2005" name="PLoS Comput. Biol.">
        <title>Combined evidence annotation of transposable elements in genome sequences.</title>
        <authorList>
            <person name="Quesneville H."/>
            <person name="Bergman C.M."/>
            <person name="Andrieu O."/>
            <person name="Autard D."/>
            <person name="Nouaud D."/>
            <person name="Ashburner M."/>
            <person name="Anxolabehere D."/>
        </authorList>
    </citation>
    <scope>NUCLEOTIDE SEQUENCE [LARGE SCALE GENOMIC DNA]</scope>
    <source>
        <strain evidence="5">Berkeley</strain>
    </source>
</reference>
<protein>
    <submittedName>
        <fullName evidence="3">HDC08032</fullName>
    </submittedName>
</protein>
<dbReference type="CTD" id="5740507"/>
<reference evidence="2 5" key="5">
    <citation type="journal article" date="2002" name="Genome Biol.">
        <title>Heterochromatic sequences in a Drosophila whole-genome shotgun assembly.</title>
        <authorList>
            <person name="Hoskins R.A."/>
            <person name="Smith C.D."/>
            <person name="Carlson J.W."/>
            <person name="Carvalho A.B."/>
            <person name="Halpern A."/>
            <person name="Kaminker J.S."/>
            <person name="Kennedy C."/>
            <person name="Mungall C.J."/>
            <person name="Sullivan B.A."/>
            <person name="Sutton G.G."/>
            <person name="Yasuhara J.C."/>
            <person name="Wakimoto B.T."/>
            <person name="Myers E.W."/>
            <person name="Celniker S.E."/>
            <person name="Rubin G.M."/>
            <person name="Karpen G.H."/>
        </authorList>
    </citation>
    <scope>NUCLEOTIDE SEQUENCE [LARGE SCALE GENOMIC DNA]</scope>
    <source>
        <strain evidence="5">Berkeley</strain>
    </source>
</reference>
<reference evidence="3" key="6">
    <citation type="journal article" date="2003" name="Genome Biol.">
        <title>An integrated gene annotation and transcriptional profiling approach towards the full gene content of the Drosophila genome.</title>
        <authorList>
            <person name="Hild M."/>
            <person name="Beckmann B."/>
            <person name="Haas S.A."/>
            <person name="Koch B."/>
            <person name="Solovyev V."/>
            <person name="Busold C."/>
            <person name="Fellenberg K."/>
            <person name="Boutros M."/>
            <person name="Vingron M."/>
            <person name="Sauer F."/>
            <person name="Hoheisel J.D."/>
            <person name="Paro R."/>
        </authorList>
    </citation>
    <scope>NUCLEOTIDE SEQUENCE</scope>
</reference>
<dbReference type="HOGENOM" id="CLU_054637_0_0_1"/>
<feature type="transmembrane region" description="Helical" evidence="1">
    <location>
        <begin position="263"/>
        <end position="283"/>
    </location>
</feature>
<feature type="transmembrane region" description="Helical" evidence="1">
    <location>
        <begin position="155"/>
        <end position="178"/>
    </location>
</feature>
<feature type="transmembrane region" description="Helical" evidence="1">
    <location>
        <begin position="113"/>
        <end position="143"/>
    </location>
</feature>
<sequence>MPLSAPLHKVLCVCHIVSYFDYQKKVCQLLGLYNLLYNEDTQKFGFGHQVFVYFYCFWSLICLPTYLIFLKGFIIDQGSLLIYLLPCLYYKYLKRSMLGTLNEMAKVHRRLQFTMGTTFCVSVKRAFCSSWLIAIELVFVIYWQIESLQIGLQRFLVFSCLLGWHLQLLLLVNSYIWLQSIYVVMNQIFTQNHFTTKERWKMFKTLMKLHGILQSIQRDISHYFSVYICSVVVLQSGVFYRAVFEAGFDWDQNRLVLLRLEFWHIRYFGYLILLIGTILLVVCDYKSERDKFLKGVWNNQDLVQKSWSSISLNRCKQITDVLDLMILTGNTFRGMICTTVTLWELRIKQDTVLILEAACFMNYFFLLMFNVCLVPIIAIANGFEIGLEHRFLNYTFVESYTNDSDPQSITIDNLTMYSYVLSHALG</sequence>
<keyword evidence="1" id="KW-0472">Membrane</keyword>
<dbReference type="OrthoDB" id="7866785at2759"/>
<feature type="transmembrane region" description="Helical" evidence="1">
    <location>
        <begin position="363"/>
        <end position="383"/>
    </location>
</feature>
<dbReference type="KEGG" id="dme:Dmel_CG34259"/>
<feature type="transmembrane region" description="Helical" evidence="1">
    <location>
        <begin position="74"/>
        <end position="92"/>
    </location>
</feature>
<dbReference type="PaxDb" id="7227-FBpp0289307"/>
<reference evidence="2 5" key="10">
    <citation type="journal article" date="2007" name="Science">
        <title>Sequence finishing and mapping of Drosophila melanogaster heterochromatin.</title>
        <authorList>
            <person name="Hoskins R.A."/>
            <person name="Carlson J.W."/>
            <person name="Kennedy C."/>
            <person name="Acevedo D."/>
            <person name="Evans-Holm M."/>
            <person name="Frise E."/>
            <person name="Wan K.H."/>
            <person name="Park S."/>
            <person name="Mendez-Lago M."/>
            <person name="Rossi F."/>
            <person name="Villasante A."/>
            <person name="Dimitri P."/>
            <person name="Karpen G.H."/>
            <person name="Celniker S.E."/>
        </authorList>
    </citation>
    <scope>NUCLEOTIDE SEQUENCE [LARGE SCALE GENOMIC DNA]</scope>
    <source>
        <strain evidence="5">Berkeley</strain>
    </source>
</reference>
<reference evidence="2" key="8">
    <citation type="submission" date="2006-08" db="EMBL/GenBank/DDBJ databases">
        <authorList>
            <person name="Celniker S."/>
            <person name="Carlson J."/>
            <person name="Wan K."/>
            <person name="Frise E."/>
            <person name="Hoskins R."/>
            <person name="Park S."/>
            <person name="Svirskas R."/>
            <person name="Rubin G."/>
        </authorList>
    </citation>
    <scope>NUCLEOTIDE SEQUENCE</scope>
</reference>
<gene>
    <name evidence="4" type="primary">Grl62c</name>
    <name evidence="2" type="synonym">Dmel\CG34259</name>
    <name evidence="2 4" type="ORF">CG34259</name>
    <name evidence="2" type="ORF">Dmel_CG34259</name>
    <name evidence="3" type="ORF">HDC08032</name>
</gene>
<accession>A8JNI5</accession>
<reference evidence="2" key="11">
    <citation type="journal article" date="2015" name="G3 (Bethesda)">
        <title>Gene Model Annotations for Drosophila melanogaster: Impact of High-Throughput Data.</title>
        <authorList>
            <consortium name="FlyBase Consortium"/>
            <person name="Matthews B.B."/>
            <person name="Dos Santos G."/>
            <person name="Crosby M.A."/>
            <person name="Emmert D.B."/>
            <person name="St Pierre S.E."/>
            <person name="Gramates L.S."/>
            <person name="Zhou P."/>
            <person name="Schroeder A.J."/>
            <person name="Falls K."/>
            <person name="Strelets V."/>
            <person name="Russo S.M."/>
            <person name="Gelbart W.M."/>
            <person name="null"/>
        </authorList>
    </citation>
    <scope>NUCLEOTIDE SEQUENCE</scope>
</reference>
<dbReference type="AlphaFoldDB" id="Q6ILZ2"/>
<evidence type="ECO:0000313" key="5">
    <source>
        <dbReference type="Proteomes" id="UP000000803"/>
    </source>
</evidence>
<organism evidence="3">
    <name type="scientific">Drosophila melanogaster</name>
    <name type="common">Fruit fly</name>
    <dbReference type="NCBI Taxonomy" id="7227"/>
    <lineage>
        <taxon>Eukaryota</taxon>
        <taxon>Metazoa</taxon>
        <taxon>Ecdysozoa</taxon>
        <taxon>Arthropoda</taxon>
        <taxon>Hexapoda</taxon>
        <taxon>Insecta</taxon>
        <taxon>Pterygota</taxon>
        <taxon>Neoptera</taxon>
        <taxon>Endopterygota</taxon>
        <taxon>Diptera</taxon>
        <taxon>Brachycera</taxon>
        <taxon>Muscomorpha</taxon>
        <taxon>Ephydroidea</taxon>
        <taxon>Drosophilidae</taxon>
        <taxon>Drosophila</taxon>
        <taxon>Sophophora</taxon>
    </lineage>
</organism>
<dbReference type="eggNOG" id="ENOG502TD6W">
    <property type="taxonomic scope" value="Eukaryota"/>
</dbReference>
<reference evidence="5" key="4">
    <citation type="journal article" date="2002" name="Genome Biol.">
        <title>The transposable elements of the Drosophila melanogaster euchromatin: a genomics perspective.</title>
        <authorList>
            <person name="Kaminker J.S."/>
            <person name="Bergman C.M."/>
            <person name="Kronmiller B."/>
            <person name="Carlson J."/>
            <person name="Svirskas R."/>
            <person name="Patel S."/>
            <person name="Frise E."/>
            <person name="Wheeler D.A."/>
            <person name="Lewis S.E."/>
            <person name="Rubin G.M."/>
            <person name="Ashburner M."/>
            <person name="Celniker S.E."/>
        </authorList>
    </citation>
    <scope>NUCLEOTIDE SEQUENCE [LARGE SCALE GENOMIC DNA]</scope>
    <source>
        <strain evidence="5">Berkeley</strain>
    </source>
</reference>
<evidence type="ECO:0000313" key="2">
    <source>
        <dbReference type="EMBL" id="ABW08441.2"/>
    </source>
</evidence>
<reference evidence="5" key="2">
    <citation type="journal article" date="2002" name="Genome Biol.">
        <title>Finishing a whole-genome shotgun: release 3 of the Drosophila melanogaster euchromatic genome sequence.</title>
        <authorList>
            <person name="Celniker S.E."/>
            <person name="Wheeler D.A."/>
            <person name="Kronmiller B."/>
            <person name="Carlson J.W."/>
            <person name="Halpern A."/>
            <person name="Patel S."/>
            <person name="Adams M."/>
            <person name="Champe M."/>
            <person name="Dugan S.P."/>
            <person name="Frise E."/>
            <person name="Hodgson A."/>
            <person name="George R.A."/>
            <person name="Hoskins R.A."/>
            <person name="Laverty T."/>
            <person name="Muzny D.M."/>
            <person name="Nelson C.R."/>
            <person name="Pacleb J.M."/>
            <person name="Park S."/>
            <person name="Pfeiffer B.D."/>
            <person name="Richards S."/>
            <person name="Sodergren E.J."/>
            <person name="Svirskas R."/>
            <person name="Tabor P.E."/>
            <person name="Wan K."/>
            <person name="Stapleton M."/>
            <person name="Sutton G.G."/>
            <person name="Venter C."/>
            <person name="Weinstock G."/>
            <person name="Scherer S.E."/>
            <person name="Myers E.W."/>
            <person name="Gibbs R.A."/>
            <person name="Rubin G.M."/>
        </authorList>
    </citation>
    <scope>NUCLEOTIDE SEQUENCE [LARGE SCALE GENOMIC DNA]</scope>
    <source>
        <strain evidence="5">Berkeley</strain>
    </source>
</reference>
<dbReference type="GO" id="GO:0055085">
    <property type="term" value="P:transmembrane transport"/>
    <property type="evidence" value="ECO:0000255"/>
    <property type="project" value="FlyBase"/>
</dbReference>
<reference evidence="2" key="12">
    <citation type="journal article" date="2015" name="G3 (Bethesda)">
        <title>Gene Model Annotations for Drosophila melanogaster: The Rule-Benders.</title>
        <authorList>
            <consortium name="FlyBase Consortium"/>
            <person name="Crosby M.A."/>
            <person name="Gramates L.S."/>
            <person name="Dos Santos G."/>
            <person name="Matthews B.B."/>
            <person name="St Pierre S.E."/>
            <person name="Zhou P."/>
            <person name="Schroeder A.J."/>
            <person name="Falls K."/>
            <person name="Emmert D.B."/>
            <person name="Russo S.M."/>
            <person name="Gelbart W.M."/>
            <person name="null"/>
        </authorList>
    </citation>
    <scope>NUCLEOTIDE SEQUENCE</scope>
</reference>
<dbReference type="EMBL" id="AE014296">
    <property type="protein sequence ID" value="ABW08441.2"/>
    <property type="molecule type" value="Genomic_DNA"/>
</dbReference>
<evidence type="ECO:0000313" key="4">
    <source>
        <dbReference type="FlyBase" id="FBgn0085288"/>
    </source>
</evidence>
<keyword evidence="1" id="KW-1133">Transmembrane helix</keyword>
<evidence type="ECO:0000256" key="1">
    <source>
        <dbReference type="SAM" id="Phobius"/>
    </source>
</evidence>
<reference evidence="2" key="14">
    <citation type="submission" date="2022-11" db="EMBL/GenBank/DDBJ databases">
        <title>Drosophila melanogaster release 4 sequence.</title>
        <authorList>
            <consortium name="Berkeley Drosophila Genome Project"/>
            <person name="Celniker S."/>
            <person name="Carlson J."/>
            <person name="Wan K."/>
            <person name="Pfeiffer B."/>
            <person name="Frise E."/>
            <person name="George R."/>
            <person name="Hoskins R."/>
            <person name="Stapleton M."/>
            <person name="Pacleb J."/>
            <person name="Park S."/>
            <person name="Svirskas R."/>
            <person name="Smith E."/>
            <person name="Yu C."/>
            <person name="Rubin G."/>
        </authorList>
    </citation>
    <scope>NUCLEOTIDE SEQUENCE</scope>
</reference>
<name>Q6ILZ2_DROME</name>
<proteinExistence type="predicted"/>
<reference evidence="2" key="13">
    <citation type="journal article" date="2015" name="Genome Res.">
        <title>The Release 6 reference sequence of the Drosophila melanogaster genome.</title>
        <authorList>
            <person name="Hoskins R.A."/>
            <person name="Carlson J.W."/>
            <person name="Wan K.H."/>
            <person name="Park S."/>
            <person name="Mendez I."/>
            <person name="Galle S.E."/>
            <person name="Booth B.W."/>
            <person name="Pfeiffer B.D."/>
            <person name="George R.A."/>
            <person name="Svirskas R."/>
            <person name="Krzywinski M."/>
            <person name="Schein J."/>
            <person name="Accardo M.C."/>
            <person name="Damia E."/>
            <person name="Messina G."/>
            <person name="Mendez-Lago M."/>
            <person name="de Pablos B."/>
            <person name="Demakova O.V."/>
            <person name="Andreyeva E.N."/>
            <person name="Boldyreva L.V."/>
            <person name="Marra M."/>
            <person name="Carvalho A.B."/>
            <person name="Dimitri P."/>
            <person name="Villasante A."/>
            <person name="Zhimulev I.F."/>
            <person name="Rubin G.M."/>
            <person name="Karpen G.H."/>
            <person name="Celniker S.E."/>
        </authorList>
    </citation>
    <scope>NUCLEOTIDE SEQUENCE</scope>
</reference>
<dbReference type="FlyBase" id="FBgn0085288">
    <property type="gene designation" value="Grl62c"/>
</dbReference>
<accession>Q6ILZ2</accession>
<dbReference type="EMBL" id="BK001874">
    <property type="protein sequence ID" value="DAA02720.1"/>
    <property type="molecule type" value="Genomic_DNA"/>
</dbReference>
<dbReference type="GeneID" id="5740507"/>
<dbReference type="SMR" id="Q6ILZ2"/>
<dbReference type="GO" id="GO:0022834">
    <property type="term" value="F:ligand-gated channel activity"/>
    <property type="evidence" value="ECO:0000255"/>
    <property type="project" value="FlyBase"/>
</dbReference>
<dbReference type="STRING" id="7227.FBpp0289307"/>
<keyword evidence="1" id="KW-0812">Transmembrane</keyword>
<dbReference type="AGR" id="FB:FBgn0085288"/>
<dbReference type="OMA" id="IYVVMNQ"/>
<dbReference type="GO" id="GO:0016020">
    <property type="term" value="C:membrane"/>
    <property type="evidence" value="ECO:0000255"/>
    <property type="project" value="FlyBase"/>
</dbReference>
<feature type="transmembrane region" description="Helical" evidence="1">
    <location>
        <begin position="224"/>
        <end position="243"/>
    </location>
</feature>
<dbReference type="RefSeq" id="NP_001097479.2">
    <property type="nucleotide sequence ID" value="NM_001104009.2"/>
</dbReference>
<reference evidence="5" key="3">
    <citation type="journal article" date="2002" name="Genome Biol.">
        <title>Annotation of the Drosophila melanogaster euchromatic genome: a systematic review.</title>
        <authorList>
            <person name="Misra S."/>
            <person name="Crosby M.A."/>
            <person name="Mungall C.J."/>
            <person name="Matthews B.B."/>
            <person name="Campbell K.S."/>
            <person name="Hradecky P."/>
            <person name="Huang Y."/>
            <person name="Kaminker J.S."/>
            <person name="Millburn G.H."/>
            <person name="Prochnik S.E."/>
            <person name="Smith C.D."/>
            <person name="Tupy J.L."/>
            <person name="Whitfied E.J."/>
            <person name="Bayraktaroglu L."/>
            <person name="Berman B.P."/>
            <person name="Bettencourt B.R."/>
            <person name="Celniker S.E."/>
            <person name="de Grey A.D."/>
            <person name="Drysdale R.A."/>
            <person name="Harris N.L."/>
            <person name="Richter J."/>
            <person name="Russo S."/>
            <person name="Schroeder A.J."/>
            <person name="Shu S.Q."/>
            <person name="Stapleton M."/>
            <person name="Yamada C."/>
            <person name="Ashburner M."/>
            <person name="Gelbart W.M."/>
            <person name="Rubin G.M."/>
            <person name="Lewis S.E."/>
        </authorList>
    </citation>
    <scope>GENOME REANNOTATION</scope>
    <source>
        <strain evidence="5">Berkeley</strain>
    </source>
</reference>
<feature type="transmembrane region" description="Helical" evidence="1">
    <location>
        <begin position="50"/>
        <end position="68"/>
    </location>
</feature>
<reference evidence="2" key="15">
    <citation type="submission" date="2022-11" db="EMBL/GenBank/DDBJ databases">
        <authorList>
            <consortium name="FlyBase"/>
        </authorList>
    </citation>
    <scope>NUCLEOTIDE SEQUENCE</scope>
</reference>
<dbReference type="BioGRID-ORCS" id="5740507">
    <property type="hits" value="0 hits in 1 CRISPR screen"/>
</dbReference>